<dbReference type="Proteomes" id="UP000007305">
    <property type="component" value="Chromosome 1"/>
</dbReference>
<name>A0A804LGL8_MAIZE</name>
<dbReference type="EnsemblPlants" id="Zm00001eb009650_T002">
    <property type="protein sequence ID" value="Zm00001eb009650_P002"/>
    <property type="gene ID" value="Zm00001eb009650"/>
</dbReference>
<keyword evidence="3" id="KW-1185">Reference proteome</keyword>
<dbReference type="EnsemblPlants" id="Zm00001eb009650_T001">
    <property type="protein sequence ID" value="Zm00001eb009650_P001"/>
    <property type="gene ID" value="Zm00001eb009650"/>
</dbReference>
<dbReference type="Gramene" id="Zm00001eb009650_T001">
    <property type="protein sequence ID" value="Zm00001eb009650_P001"/>
    <property type="gene ID" value="Zm00001eb009650"/>
</dbReference>
<proteinExistence type="predicted"/>
<accession>A0A804LGL8</accession>
<reference evidence="2" key="3">
    <citation type="submission" date="2021-05" db="UniProtKB">
        <authorList>
            <consortium name="EnsemblPlants"/>
        </authorList>
    </citation>
    <scope>IDENTIFICATION</scope>
    <source>
        <strain evidence="2">cv. B73</strain>
    </source>
</reference>
<sequence length="105" mass="11588">MKLIYRLQGTLKAIYSRILNPETSSKKLKREGKDEHVLPTKTAMTVTVEAEDGDLEESPGFGFGNTQRNIILEPSKPPMNLENRDEAKPNGGDPSLSAIHKKGIV</sequence>
<organism evidence="2 3">
    <name type="scientific">Zea mays</name>
    <name type="common">Maize</name>
    <dbReference type="NCBI Taxonomy" id="4577"/>
    <lineage>
        <taxon>Eukaryota</taxon>
        <taxon>Viridiplantae</taxon>
        <taxon>Streptophyta</taxon>
        <taxon>Embryophyta</taxon>
        <taxon>Tracheophyta</taxon>
        <taxon>Spermatophyta</taxon>
        <taxon>Magnoliopsida</taxon>
        <taxon>Liliopsida</taxon>
        <taxon>Poales</taxon>
        <taxon>Poaceae</taxon>
        <taxon>PACMAD clade</taxon>
        <taxon>Panicoideae</taxon>
        <taxon>Andropogonodae</taxon>
        <taxon>Andropogoneae</taxon>
        <taxon>Tripsacinae</taxon>
        <taxon>Zea</taxon>
    </lineage>
</organism>
<dbReference type="Gramene" id="Zm00001eb009650_T002">
    <property type="protein sequence ID" value="Zm00001eb009650_P002"/>
    <property type="gene ID" value="Zm00001eb009650"/>
</dbReference>
<evidence type="ECO:0000313" key="3">
    <source>
        <dbReference type="Proteomes" id="UP000007305"/>
    </source>
</evidence>
<reference evidence="2" key="2">
    <citation type="submission" date="2019-07" db="EMBL/GenBank/DDBJ databases">
        <authorList>
            <person name="Seetharam A."/>
            <person name="Woodhouse M."/>
            <person name="Cannon E."/>
        </authorList>
    </citation>
    <scope>NUCLEOTIDE SEQUENCE [LARGE SCALE GENOMIC DNA]</scope>
    <source>
        <strain evidence="2">cv. B73</strain>
    </source>
</reference>
<evidence type="ECO:0000256" key="1">
    <source>
        <dbReference type="SAM" id="MobiDB-lite"/>
    </source>
</evidence>
<feature type="region of interest" description="Disordered" evidence="1">
    <location>
        <begin position="73"/>
        <end position="105"/>
    </location>
</feature>
<protein>
    <submittedName>
        <fullName evidence="2">Uncharacterized protein</fullName>
    </submittedName>
</protein>
<dbReference type="AlphaFoldDB" id="A0A804LGL8"/>
<evidence type="ECO:0000313" key="2">
    <source>
        <dbReference type="EnsemblPlants" id="Zm00001eb009650_P002"/>
    </source>
</evidence>
<reference evidence="3" key="1">
    <citation type="submission" date="2015-12" db="EMBL/GenBank/DDBJ databases">
        <title>Update maize B73 reference genome by single molecule sequencing technologies.</title>
        <authorList>
            <consortium name="Maize Genome Sequencing Project"/>
            <person name="Ware D."/>
        </authorList>
    </citation>
    <scope>NUCLEOTIDE SEQUENCE [LARGE SCALE GENOMIC DNA]</scope>
    <source>
        <strain evidence="3">cv. B73</strain>
    </source>
</reference>